<evidence type="ECO:0000256" key="13">
    <source>
        <dbReference type="ARBA" id="ARBA00023027"/>
    </source>
</evidence>
<feature type="transmembrane region" description="Helical" evidence="18">
    <location>
        <begin position="58"/>
        <end position="78"/>
    </location>
</feature>
<comment type="subcellular location">
    <subcellularLocation>
        <location evidence="2 18">Mitochondrion inner membrane</location>
        <topology evidence="2 18">Multi-pass membrane protein</topology>
    </subcellularLocation>
</comment>
<dbReference type="InterPro" id="IPR003917">
    <property type="entry name" value="NADH_UbQ_OxRdtase_chain2"/>
</dbReference>
<evidence type="ECO:0000259" key="19">
    <source>
        <dbReference type="Pfam" id="PF00361"/>
    </source>
</evidence>
<feature type="domain" description="NADH:quinone oxidoreductase/Mrp antiporter transmembrane" evidence="19">
    <location>
        <begin position="23"/>
        <end position="281"/>
    </location>
</feature>
<gene>
    <name evidence="20" type="primary">ND2</name>
</gene>
<geneLocation type="mitochondrion" evidence="20"/>
<keyword evidence="15 18" id="KW-0496">Mitochondrion</keyword>
<evidence type="ECO:0000256" key="14">
    <source>
        <dbReference type="ARBA" id="ARBA00023075"/>
    </source>
</evidence>
<comment type="catalytic activity">
    <reaction evidence="17 18">
        <text>a ubiquinone + NADH + 5 H(+)(in) = a ubiquinol + NAD(+) + 4 H(+)(out)</text>
        <dbReference type="Rhea" id="RHEA:29091"/>
        <dbReference type="Rhea" id="RHEA-COMP:9565"/>
        <dbReference type="Rhea" id="RHEA-COMP:9566"/>
        <dbReference type="ChEBI" id="CHEBI:15378"/>
        <dbReference type="ChEBI" id="CHEBI:16389"/>
        <dbReference type="ChEBI" id="CHEBI:17976"/>
        <dbReference type="ChEBI" id="CHEBI:57540"/>
        <dbReference type="ChEBI" id="CHEBI:57945"/>
        <dbReference type="EC" id="7.1.1.2"/>
    </reaction>
</comment>
<evidence type="ECO:0000256" key="4">
    <source>
        <dbReference type="ARBA" id="ARBA00012944"/>
    </source>
</evidence>
<feature type="transmembrane region" description="Helical" evidence="18">
    <location>
        <begin position="133"/>
        <end position="156"/>
    </location>
</feature>
<evidence type="ECO:0000256" key="18">
    <source>
        <dbReference type="RuleBase" id="RU003403"/>
    </source>
</evidence>
<evidence type="ECO:0000256" key="9">
    <source>
        <dbReference type="ARBA" id="ARBA00022792"/>
    </source>
</evidence>
<keyword evidence="7 18" id="KW-0679">Respiratory chain</keyword>
<dbReference type="InterPro" id="IPR050175">
    <property type="entry name" value="Complex_I_Subunit_2"/>
</dbReference>
<comment type="similarity">
    <text evidence="3 18">Belongs to the complex I subunit 2 family.</text>
</comment>
<keyword evidence="6" id="KW-0813">Transport</keyword>
<dbReference type="GO" id="GO:0008137">
    <property type="term" value="F:NADH dehydrogenase (ubiquinone) activity"/>
    <property type="evidence" value="ECO:0007669"/>
    <property type="project" value="UniProtKB-EC"/>
</dbReference>
<dbReference type="PANTHER" id="PTHR46552:SF1">
    <property type="entry name" value="NADH-UBIQUINONE OXIDOREDUCTASE CHAIN 2"/>
    <property type="match status" value="1"/>
</dbReference>
<dbReference type="EC" id="7.1.1.2" evidence="4 18"/>
<feature type="transmembrane region" description="Helical" evidence="18">
    <location>
        <begin position="194"/>
        <end position="213"/>
    </location>
</feature>
<evidence type="ECO:0000256" key="6">
    <source>
        <dbReference type="ARBA" id="ARBA00022448"/>
    </source>
</evidence>
<evidence type="ECO:0000256" key="11">
    <source>
        <dbReference type="ARBA" id="ARBA00022982"/>
    </source>
</evidence>
<evidence type="ECO:0000256" key="10">
    <source>
        <dbReference type="ARBA" id="ARBA00022967"/>
    </source>
</evidence>
<evidence type="ECO:0000256" key="16">
    <source>
        <dbReference type="ARBA" id="ARBA00023136"/>
    </source>
</evidence>
<evidence type="ECO:0000256" key="3">
    <source>
        <dbReference type="ARBA" id="ARBA00007012"/>
    </source>
</evidence>
<keyword evidence="10 18" id="KW-1278">Translocase</keyword>
<evidence type="ECO:0000256" key="12">
    <source>
        <dbReference type="ARBA" id="ARBA00022989"/>
    </source>
</evidence>
<evidence type="ECO:0000256" key="5">
    <source>
        <dbReference type="ARBA" id="ARBA00021008"/>
    </source>
</evidence>
<reference evidence="20" key="1">
    <citation type="journal article" date="2019" name="Int. J. Biol. Macromol.">
        <title>Mitochondrial genomes of three kissing bugs (Reduviidae: Triatominae) and their phylogenetic implications.</title>
        <authorList>
            <person name="Zhao Y."/>
            <person name="Jiang M."/>
            <person name="Wu Y."/>
            <person name="Song F."/>
            <person name="Cai W."/>
            <person name="Li H."/>
        </authorList>
    </citation>
    <scope>NUCLEOTIDE SEQUENCE</scope>
</reference>
<evidence type="ECO:0000256" key="15">
    <source>
        <dbReference type="ARBA" id="ARBA00023128"/>
    </source>
</evidence>
<keyword evidence="11 18" id="KW-0249">Electron transport</keyword>
<dbReference type="GO" id="GO:0006120">
    <property type="term" value="P:mitochondrial electron transport, NADH to ubiquinone"/>
    <property type="evidence" value="ECO:0007669"/>
    <property type="project" value="InterPro"/>
</dbReference>
<feature type="transmembrane region" description="Helical" evidence="18">
    <location>
        <begin position="308"/>
        <end position="329"/>
    </location>
</feature>
<name>A0A4Y5T7X6_9HEMI</name>
<keyword evidence="13 18" id="KW-0520">NAD</keyword>
<feature type="transmembrane region" description="Helical" evidence="18">
    <location>
        <begin position="7"/>
        <end position="23"/>
    </location>
</feature>
<dbReference type="Pfam" id="PF00361">
    <property type="entry name" value="Proton_antipo_M"/>
    <property type="match status" value="1"/>
</dbReference>
<feature type="transmembrane region" description="Helical" evidence="18">
    <location>
        <begin position="259"/>
        <end position="287"/>
    </location>
</feature>
<organism evidence="20">
    <name type="scientific">Rhodnius pictipes</name>
    <dbReference type="NCBI Taxonomy" id="69253"/>
    <lineage>
        <taxon>Eukaryota</taxon>
        <taxon>Metazoa</taxon>
        <taxon>Ecdysozoa</taxon>
        <taxon>Arthropoda</taxon>
        <taxon>Hexapoda</taxon>
        <taxon>Insecta</taxon>
        <taxon>Pterygota</taxon>
        <taxon>Neoptera</taxon>
        <taxon>Paraneoptera</taxon>
        <taxon>Hemiptera</taxon>
        <taxon>Heteroptera</taxon>
        <taxon>Panheteroptera</taxon>
        <taxon>Cimicomorpha</taxon>
        <taxon>Reduviidae</taxon>
        <taxon>Triatominae</taxon>
        <taxon>Rhodnius</taxon>
    </lineage>
</organism>
<evidence type="ECO:0000256" key="17">
    <source>
        <dbReference type="ARBA" id="ARBA00049551"/>
    </source>
</evidence>
<sequence length="331" mass="37841">MLNTSKMFFLFIMAISIVIVISSESWLGMWMGLEMNLISFIPILFSSKNNSSSESCMIYFLTQSLGSILMLMSVLLNSSFMMTPLMSEELFNTMLMFSMLIKLGVPPFHFWFPEIMEKATWSNCFILMIGQKIAPLFILSHVISSMPVVIIMITAMTGSIGGLNQTSIRKIMGYSSINHLSWTMACMKFNNEMWPLYWLIYSLITLMMVIMLQEYYSFHINQLLSLNSSFMEKSLIITLFLSLGGMPPFIGFLPKWLVIQAMITSSSITTLMIMIVSSLITLFYYLRLISSTLLINSSSMKWYQTNEMNSNLIMLMLMINISLPVVLTLSF</sequence>
<evidence type="ECO:0000313" key="20">
    <source>
        <dbReference type="EMBL" id="QDB64183.1"/>
    </source>
</evidence>
<keyword evidence="16 18" id="KW-0472">Membrane</keyword>
<dbReference type="GO" id="GO:0005743">
    <property type="term" value="C:mitochondrial inner membrane"/>
    <property type="evidence" value="ECO:0007669"/>
    <property type="project" value="UniProtKB-SubCell"/>
</dbReference>
<feature type="transmembrane region" description="Helical" evidence="18">
    <location>
        <begin position="90"/>
        <end position="112"/>
    </location>
</feature>
<dbReference type="PANTHER" id="PTHR46552">
    <property type="entry name" value="NADH-UBIQUINONE OXIDOREDUCTASE CHAIN 2"/>
    <property type="match status" value="1"/>
</dbReference>
<comment type="function">
    <text evidence="1">Core subunit of the mitochondrial membrane respiratory chain NADH dehydrogenase (Complex I) that is believed to belong to the minimal assembly required for catalysis. Complex I functions in the transfer of electrons from NADH to the respiratory chain. The immediate electron acceptor for the enzyme is believed to be ubiquinone.</text>
</comment>
<keyword evidence="14 18" id="KW-0830">Ubiquinone</keyword>
<evidence type="ECO:0000256" key="2">
    <source>
        <dbReference type="ARBA" id="ARBA00004448"/>
    </source>
</evidence>
<protein>
    <recommendedName>
        <fullName evidence="5 18">NADH-ubiquinone oxidoreductase chain 2</fullName>
        <ecNumber evidence="4 18">7.1.1.2</ecNumber>
    </recommendedName>
</protein>
<keyword evidence="8 18" id="KW-0812">Transmembrane</keyword>
<feature type="transmembrane region" description="Helical" evidence="18">
    <location>
        <begin position="234"/>
        <end position="253"/>
    </location>
</feature>
<dbReference type="EMBL" id="MF497699">
    <property type="protein sequence ID" value="QDB64183.1"/>
    <property type="molecule type" value="Genomic_DNA"/>
</dbReference>
<accession>A0A4Y5T7X6</accession>
<dbReference type="PRINTS" id="PR01436">
    <property type="entry name" value="NADHDHGNASE2"/>
</dbReference>
<proteinExistence type="inferred from homology"/>
<evidence type="ECO:0000256" key="8">
    <source>
        <dbReference type="ARBA" id="ARBA00022692"/>
    </source>
</evidence>
<evidence type="ECO:0000256" key="1">
    <source>
        <dbReference type="ARBA" id="ARBA00003257"/>
    </source>
</evidence>
<dbReference type="AlphaFoldDB" id="A0A4Y5T7X6"/>
<evidence type="ECO:0000256" key="7">
    <source>
        <dbReference type="ARBA" id="ARBA00022660"/>
    </source>
</evidence>
<keyword evidence="12 18" id="KW-1133">Transmembrane helix</keyword>
<keyword evidence="9 18" id="KW-0999">Mitochondrion inner membrane</keyword>
<comment type="function">
    <text evidence="18">Core subunit of the mitochondrial membrane respiratory chain NADH dehydrogenase (Complex I) which catalyzes electron transfer from NADH through the respiratory chain, using ubiquinone as an electron acceptor. Essential for the catalytic activity and assembly of complex I.</text>
</comment>
<dbReference type="InterPro" id="IPR001750">
    <property type="entry name" value="ND/Mrp_TM"/>
</dbReference>